<name>A0AC61RV96_9FIRM</name>
<evidence type="ECO:0000313" key="1">
    <source>
        <dbReference type="EMBL" id="TGY95765.1"/>
    </source>
</evidence>
<dbReference type="EMBL" id="SRYA01000024">
    <property type="protein sequence ID" value="TGY95765.1"/>
    <property type="molecule type" value="Genomic_DNA"/>
</dbReference>
<evidence type="ECO:0000313" key="2">
    <source>
        <dbReference type="Proteomes" id="UP000304953"/>
    </source>
</evidence>
<sequence length="235" mass="27387">MLHLLFPPRCPFCDGILFYSVFLPSEPVCSECLGRQEYAREPVCQKCGKPLENEREEYCYDCSRKQCEYVQGKALWVYKGAVRNSLYRFKYHNRREYAGYYSKELVRVYGGWISRCKIQAIIPIPLSSRRQRQRGFNQAELVARQVGKELGIPVFCNLLLRVRDTRAQKELNDEERKNNLKKAFKTRTNKVQLDHILLIDDIYTTGSTMNEAAKELKRAGAEKVYCLSISIGRGY</sequence>
<gene>
    <name evidence="1" type="ORF">E5329_13045</name>
</gene>
<protein>
    <submittedName>
        <fullName evidence="1">ComF family protein</fullName>
    </submittedName>
</protein>
<proteinExistence type="predicted"/>
<accession>A0AC61RV96</accession>
<keyword evidence="2" id="KW-1185">Reference proteome</keyword>
<comment type="caution">
    <text evidence="1">The sequence shown here is derived from an EMBL/GenBank/DDBJ whole genome shotgun (WGS) entry which is preliminary data.</text>
</comment>
<reference evidence="1" key="1">
    <citation type="submission" date="2019-04" db="EMBL/GenBank/DDBJ databases">
        <title>Microbes associate with the intestines of laboratory mice.</title>
        <authorList>
            <person name="Navarre W."/>
            <person name="Wong E."/>
            <person name="Huang K."/>
            <person name="Tropini C."/>
            <person name="Ng K."/>
            <person name="Yu B."/>
        </authorList>
    </citation>
    <scope>NUCLEOTIDE SEQUENCE</scope>
    <source>
        <strain evidence="1">NM01_1-7b</strain>
    </source>
</reference>
<dbReference type="Proteomes" id="UP000304953">
    <property type="component" value="Unassembled WGS sequence"/>
</dbReference>
<organism evidence="1 2">
    <name type="scientific">Petralouisia muris</name>
    <dbReference type="NCBI Taxonomy" id="3032872"/>
    <lineage>
        <taxon>Bacteria</taxon>
        <taxon>Bacillati</taxon>
        <taxon>Bacillota</taxon>
        <taxon>Clostridia</taxon>
        <taxon>Lachnospirales</taxon>
        <taxon>Lachnospiraceae</taxon>
        <taxon>Petralouisia</taxon>
    </lineage>
</organism>